<keyword evidence="2" id="KW-0472">Membrane</keyword>
<evidence type="ECO:0000256" key="2">
    <source>
        <dbReference type="SAM" id="Phobius"/>
    </source>
</evidence>
<gene>
    <name evidence="3" type="ORF">MACK_000297</name>
</gene>
<keyword evidence="2" id="KW-1133">Transmembrane helix</keyword>
<name>A0A976M9B3_THEOR</name>
<feature type="region of interest" description="Disordered" evidence="1">
    <location>
        <begin position="141"/>
        <end position="160"/>
    </location>
</feature>
<evidence type="ECO:0000313" key="3">
    <source>
        <dbReference type="EMBL" id="UKK00227.2"/>
    </source>
</evidence>
<sequence length="811" mass="92726">MGDNIHKSYKKADSQYYQSSQEWSNYTQPEANYTQGGTNQERMQYSQYDTNYVNYKNHPGQNSESFNYQNRQNEKLYQPMYDSYHYANQSDQTPVMYPTEQHMGYSNNEMGYYNRDPPYYQARNTAMPNYIKQEYNTQMIQGQSSGGKSHSTNSSVNPHTNATVNAGMSPSNANMSYTQQMGYYSGKAPDGRPVPVFNEMKYNVMRPDSKHSGPIQPEMRYTSQGYAQNSQNDGLRYPGEEVRFNPNDMFAQQGYISGDTRYTQPGYSTSDGGYSQGDLRGSQIEPAYIQHNYGDGRYIRGTRPDGPDIGYEMPYLPNASMFKPSLSFKEVATAMLSMESNRKQQQKKPTPRPKQNPKPSPKVQRQASDGASSKNSEGSQMGSDASGKDSRAGKRSENDDSLYFKSDTHPTIRTDPDYSRYKNRGLQQLSQYNALAQFHNMPTSYFNHYINQNMGNMVNDIVNNVSSILGSGTGPAPQPPPKVGMTPTNMVGNIPVSVALRKDWMPIRKINPNILTPSARFFPPTPKALSSMRNDQIAHKINVVEEITVENELFKNLKRSTISSACSMMESFQQSYSNKRKRIKNCLVEDCRHVIGEQPKIDIQFTCTDDGGTKKYALDEVLSTLLPYHLFYYDKISRPEIKPFDYSNFSKEILQLKERLNHLTKSKDSILLQSVYPCVKEGLVTCNELVFNLRGEYLNVIHRPLYLGFTRVPLRNFKSYSNTKLTSRVTGSRGNDACGSVTDYKKEREEIRREAITHVYFKPTFTQKLLIMKTRFLATGWILVAFIIGTYLAMKFTLWLNNWSHRDRYSL</sequence>
<dbReference type="AlphaFoldDB" id="A0A976M9B3"/>
<protein>
    <submittedName>
        <fullName evidence="3">Uncharacterized protein</fullName>
    </submittedName>
</protein>
<feature type="transmembrane region" description="Helical" evidence="2">
    <location>
        <begin position="776"/>
        <end position="800"/>
    </location>
</feature>
<accession>A0A976M9B3</accession>
<feature type="compositionally biased region" description="Basic and acidic residues" evidence="1">
    <location>
        <begin position="386"/>
        <end position="398"/>
    </location>
</feature>
<proteinExistence type="predicted"/>
<dbReference type="EMBL" id="CP056069">
    <property type="protein sequence ID" value="UKK00227.2"/>
    <property type="molecule type" value="Genomic_DNA"/>
</dbReference>
<dbReference type="Proteomes" id="UP000244811">
    <property type="component" value="Chromosome 1"/>
</dbReference>
<feature type="compositionally biased region" description="Polar residues" evidence="1">
    <location>
        <begin position="363"/>
        <end position="383"/>
    </location>
</feature>
<feature type="compositionally biased region" description="Low complexity" evidence="1">
    <location>
        <begin position="146"/>
        <end position="155"/>
    </location>
</feature>
<feature type="compositionally biased region" description="Basic and acidic residues" evidence="1">
    <location>
        <begin position="406"/>
        <end position="420"/>
    </location>
</feature>
<reference evidence="3" key="1">
    <citation type="submission" date="2022-07" db="EMBL/GenBank/DDBJ databases">
        <title>Evaluation of T. orientalis genome assembly methods using nanopore sequencing and analysis of variation between genomes.</title>
        <authorList>
            <person name="Yam J."/>
            <person name="Micallef M.L."/>
            <person name="Liu M."/>
            <person name="Djordjevic S.P."/>
            <person name="Bogema D.R."/>
            <person name="Jenkins C."/>
        </authorList>
    </citation>
    <scope>NUCLEOTIDE SEQUENCE</scope>
    <source>
        <strain evidence="3">Goon Nure</strain>
    </source>
</reference>
<evidence type="ECO:0000313" key="4">
    <source>
        <dbReference type="Proteomes" id="UP000244811"/>
    </source>
</evidence>
<evidence type="ECO:0000256" key="1">
    <source>
        <dbReference type="SAM" id="MobiDB-lite"/>
    </source>
</evidence>
<organism evidence="3 4">
    <name type="scientific">Theileria orientalis</name>
    <dbReference type="NCBI Taxonomy" id="68886"/>
    <lineage>
        <taxon>Eukaryota</taxon>
        <taxon>Sar</taxon>
        <taxon>Alveolata</taxon>
        <taxon>Apicomplexa</taxon>
        <taxon>Aconoidasida</taxon>
        <taxon>Piroplasmida</taxon>
        <taxon>Theileriidae</taxon>
        <taxon>Theileria</taxon>
    </lineage>
</organism>
<feature type="region of interest" description="Disordered" evidence="1">
    <location>
        <begin position="338"/>
        <end position="420"/>
    </location>
</feature>
<keyword evidence="2" id="KW-0812">Transmembrane</keyword>